<dbReference type="EMBL" id="CM055754">
    <property type="protein sequence ID" value="KAJ7990995.1"/>
    <property type="molecule type" value="Genomic_DNA"/>
</dbReference>
<evidence type="ECO:0000313" key="2">
    <source>
        <dbReference type="Proteomes" id="UP001157502"/>
    </source>
</evidence>
<protein>
    <submittedName>
        <fullName evidence="1">Uncharacterized protein</fullName>
    </submittedName>
</protein>
<name>A0ACC2FIC3_DALPE</name>
<comment type="caution">
    <text evidence="1">The sequence shown here is derived from an EMBL/GenBank/DDBJ whole genome shotgun (WGS) entry which is preliminary data.</text>
</comment>
<accession>A0ACC2FIC3</accession>
<gene>
    <name evidence="1" type="ORF">DPEC_G00292640</name>
</gene>
<keyword evidence="2" id="KW-1185">Reference proteome</keyword>
<dbReference type="Proteomes" id="UP001157502">
    <property type="component" value="Chromosome 27"/>
</dbReference>
<sequence>MTLHVLVASTENLNLSRRMRARGHFESKRGNVFRRGTSVEGRRSFPKPERSAGEERRRGAPERSAGEERRRGAPERSAGEERRRGAPERSAGEERRRGAPDPPTDDNKSISI</sequence>
<reference evidence="1" key="1">
    <citation type="submission" date="2021-05" db="EMBL/GenBank/DDBJ databases">
        <authorList>
            <person name="Pan Q."/>
            <person name="Jouanno E."/>
            <person name="Zahm M."/>
            <person name="Klopp C."/>
            <person name="Cabau C."/>
            <person name="Louis A."/>
            <person name="Berthelot C."/>
            <person name="Parey E."/>
            <person name="Roest Crollius H."/>
            <person name="Montfort J."/>
            <person name="Robinson-Rechavi M."/>
            <person name="Bouchez O."/>
            <person name="Lampietro C."/>
            <person name="Lopez Roques C."/>
            <person name="Donnadieu C."/>
            <person name="Postlethwait J."/>
            <person name="Bobe J."/>
            <person name="Dillon D."/>
            <person name="Chandos A."/>
            <person name="von Hippel F."/>
            <person name="Guiguen Y."/>
        </authorList>
    </citation>
    <scope>NUCLEOTIDE SEQUENCE</scope>
    <source>
        <strain evidence="1">YG-Jan2019</strain>
    </source>
</reference>
<evidence type="ECO:0000313" key="1">
    <source>
        <dbReference type="EMBL" id="KAJ7990995.1"/>
    </source>
</evidence>
<organism evidence="1 2">
    <name type="scientific">Dallia pectoralis</name>
    <name type="common">Alaska blackfish</name>
    <dbReference type="NCBI Taxonomy" id="75939"/>
    <lineage>
        <taxon>Eukaryota</taxon>
        <taxon>Metazoa</taxon>
        <taxon>Chordata</taxon>
        <taxon>Craniata</taxon>
        <taxon>Vertebrata</taxon>
        <taxon>Euteleostomi</taxon>
        <taxon>Actinopterygii</taxon>
        <taxon>Neopterygii</taxon>
        <taxon>Teleostei</taxon>
        <taxon>Protacanthopterygii</taxon>
        <taxon>Esociformes</taxon>
        <taxon>Umbridae</taxon>
        <taxon>Dallia</taxon>
    </lineage>
</organism>
<proteinExistence type="predicted"/>